<dbReference type="Pfam" id="PF00378">
    <property type="entry name" value="ECH_1"/>
    <property type="match status" value="1"/>
</dbReference>
<dbReference type="EMBL" id="JANFFA010000004">
    <property type="protein sequence ID" value="MDQ2095198.1"/>
    <property type="molecule type" value="Genomic_DNA"/>
</dbReference>
<dbReference type="CDD" id="cd06558">
    <property type="entry name" value="crotonase-like"/>
    <property type="match status" value="1"/>
</dbReference>
<dbReference type="Gene3D" id="1.10.287.2460">
    <property type="match status" value="1"/>
</dbReference>
<protein>
    <submittedName>
        <fullName evidence="4">Enoyl-CoA hydratase-related protein</fullName>
    </submittedName>
</protein>
<reference evidence="4" key="2">
    <citation type="submission" date="2023-04" db="EMBL/GenBank/DDBJ databases">
        <title>'Rhodoalgimonas zhirmunskyi' gen. nov., isolated from a red alga.</title>
        <authorList>
            <person name="Nedashkovskaya O.I."/>
            <person name="Otstavnykh N.Y."/>
            <person name="Bystritskaya E.P."/>
            <person name="Balabanova L.A."/>
            <person name="Isaeva M.P."/>
        </authorList>
    </citation>
    <scope>NUCLEOTIDE SEQUENCE</scope>
    <source>
        <strain evidence="4">10Alg 79</strain>
    </source>
</reference>
<dbReference type="InterPro" id="IPR001753">
    <property type="entry name" value="Enoyl-CoA_hydra/iso"/>
</dbReference>
<dbReference type="AlphaFoldDB" id="A0AAJ1X5F6"/>
<evidence type="ECO:0000256" key="3">
    <source>
        <dbReference type="ARBA" id="ARBA00023098"/>
    </source>
</evidence>
<dbReference type="InterPro" id="IPR029045">
    <property type="entry name" value="ClpP/crotonase-like_dom_sf"/>
</dbReference>
<gene>
    <name evidence="4" type="ORF">NOI20_13855</name>
</gene>
<comment type="caution">
    <text evidence="4">The sequence shown here is derived from an EMBL/GenBank/DDBJ whole genome shotgun (WGS) entry which is preliminary data.</text>
</comment>
<dbReference type="PANTHER" id="PTHR43602:SF1">
    <property type="entry name" value="ENOYL-COA HYDRATASE DOMAIN-CONTAINING PROTEIN 3, MITOCHONDRIAL"/>
    <property type="match status" value="1"/>
</dbReference>
<evidence type="ECO:0000256" key="1">
    <source>
        <dbReference type="ARBA" id="ARBA00022832"/>
    </source>
</evidence>
<keyword evidence="2" id="KW-0809">Transit peptide</keyword>
<dbReference type="InterPro" id="IPR052377">
    <property type="entry name" value="Mitochondrial_ECH-domain"/>
</dbReference>
<proteinExistence type="predicted"/>
<evidence type="ECO:0000313" key="4">
    <source>
        <dbReference type="EMBL" id="MDQ2095198.1"/>
    </source>
</evidence>
<keyword evidence="3" id="KW-0443">Lipid metabolism</keyword>
<dbReference type="RefSeq" id="WP_317626823.1">
    <property type="nucleotide sequence ID" value="NZ_JANFFA010000004.1"/>
</dbReference>
<dbReference type="SUPFAM" id="SSF52096">
    <property type="entry name" value="ClpP/crotonase"/>
    <property type="match status" value="1"/>
</dbReference>
<accession>A0AAJ1X5F6</accession>
<dbReference type="Gene3D" id="3.90.226.10">
    <property type="entry name" value="2-enoyl-CoA Hydratase, Chain A, domain 1"/>
    <property type="match status" value="1"/>
</dbReference>
<evidence type="ECO:0000256" key="2">
    <source>
        <dbReference type="ARBA" id="ARBA00022946"/>
    </source>
</evidence>
<dbReference type="Proteomes" id="UP001227162">
    <property type="component" value="Unassembled WGS sequence"/>
</dbReference>
<organism evidence="4 5">
    <name type="scientific">Rhodalgimonas zhirmunskyi</name>
    <dbReference type="NCBI Taxonomy" id="2964767"/>
    <lineage>
        <taxon>Bacteria</taxon>
        <taxon>Pseudomonadati</taxon>
        <taxon>Pseudomonadota</taxon>
        <taxon>Alphaproteobacteria</taxon>
        <taxon>Rhodobacterales</taxon>
        <taxon>Roseobacteraceae</taxon>
        <taxon>Rhodalgimonas</taxon>
    </lineage>
</organism>
<keyword evidence="5" id="KW-1185">Reference proteome</keyword>
<dbReference type="GO" id="GO:0006631">
    <property type="term" value="P:fatty acid metabolic process"/>
    <property type="evidence" value="ECO:0007669"/>
    <property type="project" value="UniProtKB-KW"/>
</dbReference>
<name>A0AAJ1X5F6_9RHOB</name>
<reference evidence="4" key="1">
    <citation type="submission" date="2022-07" db="EMBL/GenBank/DDBJ databases">
        <authorList>
            <person name="Otstavnykh N."/>
            <person name="Isaeva M."/>
            <person name="Bystritskaya E."/>
        </authorList>
    </citation>
    <scope>NUCLEOTIDE SEQUENCE</scope>
    <source>
        <strain evidence="4">10Alg 79</strain>
    </source>
</reference>
<dbReference type="PANTHER" id="PTHR43602">
    <property type="match status" value="1"/>
</dbReference>
<sequence>MNQMTQPDLVTRSHADGVLTLTLGAGKAHPLSLAMIRALHAALKEAETDPDARVIVIHGPGHIFCAGHDLKEIARHRTDPDNGQAFLKELFDACADMMQAIHFHPRPTIAMVDGIATAAGLQMVAACDMAFASHNATFCLPGVNNGGFCTTPAVAVSRAVGRKHLMQLTLSGQPQSADWALGAGLVNQVTDPEALESTTMAFARTLATRNPGPIADGKQAIYRHLDMSLPEAYDMATEVMIGHFMDPGRLEYEKTSRFK</sequence>
<keyword evidence="1" id="KW-0276">Fatty acid metabolism</keyword>
<dbReference type="GO" id="GO:0016836">
    <property type="term" value="F:hydro-lyase activity"/>
    <property type="evidence" value="ECO:0007669"/>
    <property type="project" value="TreeGrafter"/>
</dbReference>
<evidence type="ECO:0000313" key="5">
    <source>
        <dbReference type="Proteomes" id="UP001227162"/>
    </source>
</evidence>